<dbReference type="Proteomes" id="UP001177021">
    <property type="component" value="Unassembled WGS sequence"/>
</dbReference>
<proteinExistence type="predicted"/>
<protein>
    <submittedName>
        <fullName evidence="1">Uncharacterized protein</fullName>
    </submittedName>
</protein>
<evidence type="ECO:0000313" key="1">
    <source>
        <dbReference type="EMBL" id="CAJ2639632.1"/>
    </source>
</evidence>
<comment type="caution">
    <text evidence="1">The sequence shown here is derived from an EMBL/GenBank/DDBJ whole genome shotgun (WGS) entry which is preliminary data.</text>
</comment>
<accession>A0ACB0J819</accession>
<dbReference type="EMBL" id="CASHSV030000024">
    <property type="protein sequence ID" value="CAJ2639632.1"/>
    <property type="molecule type" value="Genomic_DNA"/>
</dbReference>
<gene>
    <name evidence="1" type="ORF">MILVUS5_LOCUS9625</name>
</gene>
<sequence length="261" mass="27899">MARNVNYFILLLVLSHFFSSGYSVTHKEAHENVTHMNAQRHEEKLLEFNASNSKKTQRDITTPITTIPNLVPTISTSPILNPDSNPDTYSPSSTVPITAPSTSNSPVSSGASWCIASPSASQRALQVALDYACGFGGTDCSAIQVGGSCYNPNSVHDHASFAFNKYYQKNPVPNSCNFGGTAVITNTNPSVGTCQYPSTSTSSSLLNTTNTSGANIFGYVPVPKNPSVSAAAATTSNTFAQIFFILWTIAAILENNYIQHE</sequence>
<organism evidence="1 2">
    <name type="scientific">Trifolium pratense</name>
    <name type="common">Red clover</name>
    <dbReference type="NCBI Taxonomy" id="57577"/>
    <lineage>
        <taxon>Eukaryota</taxon>
        <taxon>Viridiplantae</taxon>
        <taxon>Streptophyta</taxon>
        <taxon>Embryophyta</taxon>
        <taxon>Tracheophyta</taxon>
        <taxon>Spermatophyta</taxon>
        <taxon>Magnoliopsida</taxon>
        <taxon>eudicotyledons</taxon>
        <taxon>Gunneridae</taxon>
        <taxon>Pentapetalae</taxon>
        <taxon>rosids</taxon>
        <taxon>fabids</taxon>
        <taxon>Fabales</taxon>
        <taxon>Fabaceae</taxon>
        <taxon>Papilionoideae</taxon>
        <taxon>50 kb inversion clade</taxon>
        <taxon>NPAAA clade</taxon>
        <taxon>Hologalegina</taxon>
        <taxon>IRL clade</taxon>
        <taxon>Trifolieae</taxon>
        <taxon>Trifolium</taxon>
    </lineage>
</organism>
<keyword evidence="2" id="KW-1185">Reference proteome</keyword>
<reference evidence="1" key="1">
    <citation type="submission" date="2023-10" db="EMBL/GenBank/DDBJ databases">
        <authorList>
            <person name="Rodriguez Cubillos JULIANA M."/>
            <person name="De Vega J."/>
        </authorList>
    </citation>
    <scope>NUCLEOTIDE SEQUENCE</scope>
</reference>
<name>A0ACB0J819_TRIPR</name>
<evidence type="ECO:0000313" key="2">
    <source>
        <dbReference type="Proteomes" id="UP001177021"/>
    </source>
</evidence>